<keyword evidence="3" id="KW-0436">Ligase</keyword>
<keyword evidence="10" id="KW-1185">Reference proteome</keyword>
<keyword evidence="4" id="KW-0547">Nucleotide-binding</keyword>
<dbReference type="GO" id="GO:0006085">
    <property type="term" value="P:acetyl-CoA biosynthetic process"/>
    <property type="evidence" value="ECO:0007669"/>
    <property type="project" value="TreeGrafter"/>
</dbReference>
<dbReference type="EMBL" id="CP029287">
    <property type="protein sequence ID" value="AWR99240.1"/>
    <property type="molecule type" value="Genomic_DNA"/>
</dbReference>
<sequence>MIWKPDREWLEESNIGKWLQENGQNLAQFQESTWRQPQLFWPTFLDKIGVNFSKKPERVLDLSQGKERAKWFVGARLNVSNMLDDSPEPFVTSMDEEGYIKTFSRSETLQWAKSISSWLKRNGLSKGDRVGVYMPMTAEIVPIILGIVRAGMVVVPLFSGYGKEPIKVRMEDSQTKAIFTVDTYARKGKEIEPFRNLEDLKILKIALMKKHELKEYINLREVVKEGGDGYEETESEDPLMIIYTSGTTGKPKGCVHVHAGFPVKAAADMYFHFDLRKDDTITWISDMGWMMGPWLLFGALLLRGKIALLDGFPSTDVLGRFVDLLNVRVLGLSASLIRSLKSTDPNMKLDVRIVGNTGEPIDPENWKWIHEATSSPVINYSGGTEISGGILGNYVVKEIKPSAFNGESPGIKADIFDETGAPAPPNQEGELVILSVWPGMTRGFWSDMERYLSTYWSRWKGVWVHGDLALRDEEGFFFIVGRSDDTIKISGKRVGPGEIEAVLNSHKEVIESACVGIPDPVKGERIICLAVPKDWNSILEDELLKFLEERLGKAIAPSAVKLVPELPKTRNAKIMRRLIRNTVLKRDLGDTSSLENPQSLEYIKKILP</sequence>
<evidence type="ECO:0000256" key="5">
    <source>
        <dbReference type="ARBA" id="ARBA00022840"/>
    </source>
</evidence>
<dbReference type="RefSeq" id="WP_110369077.1">
    <property type="nucleotide sequence ID" value="NZ_CP029287.2"/>
</dbReference>
<reference evidence="9 10" key="1">
    <citation type="submission" date="2018-05" db="EMBL/GenBank/DDBJ databases">
        <title>Complete Genome Sequences of Extremely Thermoacidophilic, Metal-Mobilizing Type-Strain Members of the Archaeal Family Sulfolobaceae: Acidianus brierleyi DSM-1651T, Acidianus sulfidivorans DSM-18786T, Metallosphaera hakonensis DSM-7519T, and Metallosphaera prunae DSM-10039T.</title>
        <authorList>
            <person name="Counts J.A."/>
            <person name="Kelly R.M."/>
        </authorList>
    </citation>
    <scope>NUCLEOTIDE SEQUENCE [LARGE SCALE GENOMIC DNA]</scope>
    <source>
        <strain evidence="9 10">HO1-1</strain>
    </source>
</reference>
<proteinExistence type="inferred from homology"/>
<dbReference type="GO" id="GO:0005524">
    <property type="term" value="F:ATP binding"/>
    <property type="evidence" value="ECO:0007669"/>
    <property type="project" value="UniProtKB-KW"/>
</dbReference>
<dbReference type="KEGG" id="mhk:DFR87_05465"/>
<evidence type="ECO:0000259" key="6">
    <source>
        <dbReference type="Pfam" id="PF00501"/>
    </source>
</evidence>
<evidence type="ECO:0000313" key="9">
    <source>
        <dbReference type="EMBL" id="AWR99240.1"/>
    </source>
</evidence>
<evidence type="ECO:0000256" key="3">
    <source>
        <dbReference type="ARBA" id="ARBA00022598"/>
    </source>
</evidence>
<dbReference type="Gene3D" id="3.30.300.30">
    <property type="match status" value="1"/>
</dbReference>
<dbReference type="InterPro" id="IPR042099">
    <property type="entry name" value="ANL_N_sf"/>
</dbReference>
<dbReference type="PROSITE" id="PS00455">
    <property type="entry name" value="AMP_BINDING"/>
    <property type="match status" value="1"/>
</dbReference>
<reference evidence="10" key="3">
    <citation type="submission" date="2020-03" db="EMBL/GenBank/DDBJ databases">
        <title>Sequencing and Assembly of Multiple Reported Metal-Biooxidizing Members of the Extremely Thermoacidophilic Archaeal Family Sulfolobaceae.</title>
        <authorList>
            <person name="Counts J.A."/>
            <person name="Kelly R.M."/>
        </authorList>
    </citation>
    <scope>NUCLEOTIDE SEQUENCE [LARGE SCALE GENOMIC DNA]</scope>
    <source>
        <strain evidence="10">HO1-1</strain>
    </source>
</reference>
<dbReference type="InterPro" id="IPR025110">
    <property type="entry name" value="AMP-bd_C"/>
</dbReference>
<dbReference type="InterPro" id="IPR032387">
    <property type="entry name" value="ACAS_N"/>
</dbReference>
<dbReference type="Pfam" id="PF13193">
    <property type="entry name" value="AMP-binding_C"/>
    <property type="match status" value="1"/>
</dbReference>
<dbReference type="InterPro" id="IPR045851">
    <property type="entry name" value="AMP-bd_C_sf"/>
</dbReference>
<dbReference type="Pfam" id="PF00501">
    <property type="entry name" value="AMP-binding"/>
    <property type="match status" value="1"/>
</dbReference>
<evidence type="ECO:0000259" key="7">
    <source>
        <dbReference type="Pfam" id="PF13193"/>
    </source>
</evidence>
<dbReference type="PANTHER" id="PTHR24095:SF14">
    <property type="entry name" value="ACETYL-COENZYME A SYNTHETASE 1"/>
    <property type="match status" value="1"/>
</dbReference>
<evidence type="ECO:0000313" key="10">
    <source>
        <dbReference type="Proteomes" id="UP000247586"/>
    </source>
</evidence>
<evidence type="ECO:0000256" key="1">
    <source>
        <dbReference type="ARBA" id="ARBA00006432"/>
    </source>
</evidence>
<dbReference type="Gene3D" id="3.40.50.12780">
    <property type="entry name" value="N-terminal domain of ligase-like"/>
    <property type="match status" value="1"/>
</dbReference>
<dbReference type="Pfam" id="PF16177">
    <property type="entry name" value="ACAS_N"/>
    <property type="match status" value="1"/>
</dbReference>
<keyword evidence="5" id="KW-0067">ATP-binding</keyword>
<gene>
    <name evidence="9" type="ORF">DFR87_05465</name>
</gene>
<dbReference type="SUPFAM" id="SSF56801">
    <property type="entry name" value="Acetyl-CoA synthetase-like"/>
    <property type="match status" value="1"/>
</dbReference>
<dbReference type="AlphaFoldDB" id="A0A2U9IT54"/>
<evidence type="ECO:0000256" key="4">
    <source>
        <dbReference type="ARBA" id="ARBA00022741"/>
    </source>
</evidence>
<feature type="domain" description="Acetyl-coenzyme A synthetase N-terminal" evidence="8">
    <location>
        <begin position="34"/>
        <end position="80"/>
    </location>
</feature>
<accession>A0A2U9IT54</accession>
<dbReference type="GeneID" id="36834769"/>
<dbReference type="OrthoDB" id="371752at2157"/>
<dbReference type="PANTHER" id="PTHR24095">
    <property type="entry name" value="ACETYL-COENZYME A SYNTHETASE"/>
    <property type="match status" value="1"/>
</dbReference>
<feature type="domain" description="AMP-dependent synthetase/ligase" evidence="6">
    <location>
        <begin position="101"/>
        <end position="445"/>
    </location>
</feature>
<organism evidence="9 10">
    <name type="scientific">Metallosphaera hakonensis JCM 8857 = DSM 7519</name>
    <dbReference type="NCBI Taxonomy" id="1293036"/>
    <lineage>
        <taxon>Archaea</taxon>
        <taxon>Thermoproteota</taxon>
        <taxon>Thermoprotei</taxon>
        <taxon>Sulfolobales</taxon>
        <taxon>Sulfolobaceae</taxon>
        <taxon>Metallosphaera</taxon>
    </lineage>
</organism>
<dbReference type="GO" id="GO:0003987">
    <property type="term" value="F:acetate-CoA ligase activity"/>
    <property type="evidence" value="ECO:0007669"/>
    <property type="project" value="UniProtKB-EC"/>
</dbReference>
<evidence type="ECO:0000259" key="8">
    <source>
        <dbReference type="Pfam" id="PF16177"/>
    </source>
</evidence>
<name>A0A2U9IT54_9CREN</name>
<feature type="domain" description="AMP-binding enzyme C-terminal" evidence="7">
    <location>
        <begin position="498"/>
        <end position="573"/>
    </location>
</feature>
<comment type="similarity">
    <text evidence="1">Belongs to the ATP-dependent AMP-binding enzyme family.</text>
</comment>
<reference evidence="10" key="2">
    <citation type="submission" date="2020-03" db="EMBL/GenBank/DDBJ databases">
        <title>Complete Genome Sequences of Extremely Thermoacidophilic, Metal-Mobilizing Type-Strain Members of the Archaeal Family Sulfolobaceae: Acidianus brierleyi DSM-1651T, Acidianus sulfidivorans DSM-18786T, Metallosphaera hakonensis DSM-7519T, and Metallosphaera prunae DSM-10039T.</title>
        <authorList>
            <person name="Counts J.A."/>
            <person name="Kelly R.M."/>
        </authorList>
    </citation>
    <scope>NUCLEOTIDE SEQUENCE [LARGE SCALE GENOMIC DNA]</scope>
    <source>
        <strain evidence="10">HO1-1</strain>
    </source>
</reference>
<dbReference type="EC" id="6.2.1.1" evidence="2"/>
<dbReference type="InterPro" id="IPR000873">
    <property type="entry name" value="AMP-dep_synth/lig_dom"/>
</dbReference>
<dbReference type="InterPro" id="IPR020845">
    <property type="entry name" value="AMP-binding_CS"/>
</dbReference>
<dbReference type="Proteomes" id="UP000247586">
    <property type="component" value="Chromosome"/>
</dbReference>
<evidence type="ECO:0000256" key="2">
    <source>
        <dbReference type="ARBA" id="ARBA00013275"/>
    </source>
</evidence>
<dbReference type="STRING" id="1293036.GCA_001315825_01058"/>
<protein>
    <recommendedName>
        <fullName evidence="2">acetate--CoA ligase</fullName>
        <ecNumber evidence="2">6.2.1.1</ecNumber>
    </recommendedName>
</protein>